<keyword evidence="1" id="KW-0560">Oxidoreductase</keyword>
<dbReference type="Gene3D" id="2.40.110.10">
    <property type="entry name" value="Butyryl-CoA Dehydrogenase, subunit A, domain 2"/>
    <property type="match status" value="1"/>
</dbReference>
<keyword evidence="6" id="KW-1185">Reference proteome</keyword>
<dbReference type="Proteomes" id="UP000053429">
    <property type="component" value="Unassembled WGS sequence"/>
</dbReference>
<proteinExistence type="inferred from homology"/>
<dbReference type="PIRSF" id="PIRSF016578">
    <property type="entry name" value="HsaA"/>
    <property type="match status" value="1"/>
</dbReference>
<dbReference type="Gene3D" id="1.10.540.10">
    <property type="entry name" value="Acyl-CoA dehydrogenase/oxidase, N-terminal domain"/>
    <property type="match status" value="1"/>
</dbReference>
<dbReference type="PANTHER" id="PTHR48083:SF19">
    <property type="entry name" value="FLAVIN-DEPENDENT MONOOXYGENASE, OXYGENASE SUBUNIT HSAA"/>
    <property type="match status" value="1"/>
</dbReference>
<accession>A0A101TNL8</accession>
<dbReference type="InterPro" id="IPR013107">
    <property type="entry name" value="Acyl-CoA_DH_C"/>
</dbReference>
<dbReference type="PANTHER" id="PTHR48083">
    <property type="entry name" value="MEDIUM-CHAIN SPECIFIC ACYL-COA DEHYDROGENASE, MITOCHONDRIAL-RELATED"/>
    <property type="match status" value="1"/>
</dbReference>
<dbReference type="SUPFAM" id="SSF47203">
    <property type="entry name" value="Acyl-CoA dehydrogenase C-terminal domain-like"/>
    <property type="match status" value="1"/>
</dbReference>
<evidence type="ECO:0000313" key="5">
    <source>
        <dbReference type="EMBL" id="KUN95658.1"/>
    </source>
</evidence>
<dbReference type="STRING" id="661399.AQJ67_34400"/>
<dbReference type="InterPro" id="IPR050741">
    <property type="entry name" value="Acyl-CoA_dehydrogenase"/>
</dbReference>
<dbReference type="InterPro" id="IPR037069">
    <property type="entry name" value="AcylCoA_DH/ox_N_sf"/>
</dbReference>
<dbReference type="Pfam" id="PF08028">
    <property type="entry name" value="Acyl-CoA_dh_2"/>
    <property type="match status" value="1"/>
</dbReference>
<feature type="domain" description="Acyl-CoA dehydrogenase/oxidase N-terminal" evidence="3">
    <location>
        <begin position="17"/>
        <end position="95"/>
    </location>
</feature>
<dbReference type="AlphaFoldDB" id="A0A101TNL8"/>
<dbReference type="GO" id="GO:0003995">
    <property type="term" value="F:acyl-CoA dehydrogenase activity"/>
    <property type="evidence" value="ECO:0007669"/>
    <property type="project" value="TreeGrafter"/>
</dbReference>
<dbReference type="Pfam" id="PF02771">
    <property type="entry name" value="Acyl-CoA_dh_N"/>
    <property type="match status" value="1"/>
</dbReference>
<feature type="domain" description="Acyl-CoA dehydrogenase C-terminal" evidence="4">
    <location>
        <begin position="232"/>
        <end position="356"/>
    </location>
</feature>
<comment type="similarity">
    <text evidence="2">Belongs to the HpaH/HsaA monooxygenase family.</text>
</comment>
<dbReference type="GO" id="GO:0033539">
    <property type="term" value="P:fatty acid beta-oxidation using acyl-CoA dehydrogenase"/>
    <property type="evidence" value="ECO:0007669"/>
    <property type="project" value="TreeGrafter"/>
</dbReference>
<organism evidence="5 6">
    <name type="scientific">Streptomyces caeruleatus</name>
    <dbReference type="NCBI Taxonomy" id="661399"/>
    <lineage>
        <taxon>Bacteria</taxon>
        <taxon>Bacillati</taxon>
        <taxon>Actinomycetota</taxon>
        <taxon>Actinomycetes</taxon>
        <taxon>Kitasatosporales</taxon>
        <taxon>Streptomycetaceae</taxon>
        <taxon>Streptomyces</taxon>
    </lineage>
</organism>
<dbReference type="GO" id="GO:0005737">
    <property type="term" value="C:cytoplasm"/>
    <property type="evidence" value="ECO:0007669"/>
    <property type="project" value="TreeGrafter"/>
</dbReference>
<evidence type="ECO:0000256" key="2">
    <source>
        <dbReference type="ARBA" id="ARBA00049661"/>
    </source>
</evidence>
<comment type="caution">
    <text evidence="5">The sequence shown here is derived from an EMBL/GenBank/DDBJ whole genome shotgun (WGS) entry which is preliminary data.</text>
</comment>
<dbReference type="Gene3D" id="1.20.140.10">
    <property type="entry name" value="Butyryl-CoA Dehydrogenase, subunit A, domain 3"/>
    <property type="match status" value="1"/>
</dbReference>
<name>A0A101TNL8_9ACTN</name>
<dbReference type="SUPFAM" id="SSF56645">
    <property type="entry name" value="Acyl-CoA dehydrogenase NM domain-like"/>
    <property type="match status" value="1"/>
</dbReference>
<evidence type="ECO:0000256" key="1">
    <source>
        <dbReference type="ARBA" id="ARBA00023002"/>
    </source>
</evidence>
<dbReference type="InterPro" id="IPR036250">
    <property type="entry name" value="AcylCo_DH-like_C"/>
</dbReference>
<gene>
    <name evidence="5" type="ORF">AQJ67_34400</name>
</gene>
<dbReference type="EMBL" id="LMWY01000046">
    <property type="protein sequence ID" value="KUN95658.1"/>
    <property type="molecule type" value="Genomic_DNA"/>
</dbReference>
<dbReference type="RefSeq" id="WP_062723275.1">
    <property type="nucleotide sequence ID" value="NZ_KQ948937.1"/>
</dbReference>
<dbReference type="GO" id="GO:0050660">
    <property type="term" value="F:flavin adenine dinucleotide binding"/>
    <property type="evidence" value="ECO:0007669"/>
    <property type="project" value="InterPro"/>
</dbReference>
<dbReference type="GO" id="GO:0016712">
    <property type="term" value="F:oxidoreductase activity, acting on paired donors, with incorporation or reduction of molecular oxygen, reduced flavin or flavoprotein as one donor, and incorporation of one atom of oxygen"/>
    <property type="evidence" value="ECO:0007669"/>
    <property type="project" value="TreeGrafter"/>
</dbReference>
<evidence type="ECO:0000259" key="3">
    <source>
        <dbReference type="Pfam" id="PF02771"/>
    </source>
</evidence>
<evidence type="ECO:0000259" key="4">
    <source>
        <dbReference type="Pfam" id="PF08028"/>
    </source>
</evidence>
<dbReference type="InterPro" id="IPR009100">
    <property type="entry name" value="AcylCoA_DH/oxidase_NM_dom_sf"/>
</dbReference>
<dbReference type="InterPro" id="IPR013786">
    <property type="entry name" value="AcylCoA_DH/ox_N"/>
</dbReference>
<reference evidence="5 6" key="1">
    <citation type="submission" date="2015-10" db="EMBL/GenBank/DDBJ databases">
        <title>Draft genome sequence of Streptomyces caeruleatus NRRL B-24802, type strain for the species Streptomyces caeruleatus.</title>
        <authorList>
            <person name="Ruckert C."/>
            <person name="Winkler A."/>
            <person name="Kalinowski J."/>
            <person name="Kampfer P."/>
            <person name="Glaeser S."/>
        </authorList>
    </citation>
    <scope>NUCLEOTIDE SEQUENCE [LARGE SCALE GENOMIC DNA]</scope>
    <source>
        <strain evidence="5 6">NRRL B-24802</strain>
    </source>
</reference>
<dbReference type="InterPro" id="IPR046373">
    <property type="entry name" value="Acyl-CoA_Oxase/DH_mid-dom_sf"/>
</dbReference>
<sequence length="372" mass="38965">MTAAGTDELPTELVRHAAKAAGRDLDEMQAEHRLSTETATAVVAAGFARHFVPREFGGTAGRFSSLVSASAELARTCASTAWCATLYAAHGRLAAHLPAAGQRALWGDSPDVPIAASIMPPQGEAERTATGWRIRGRWAFASGVDHAAWLLLACRTQDAGRPEHRILAVPRSEVEVLDTWRSLGMRATGSHAVEVAGSDVPTHLTLTLDDLARPRPDADRCHAVPYLLVGALMFAAPVLGAARAALDEWSVDQAAGRADGSAAGRSAEVERVLARSSAEIDAAQLLLERAADLADHGTVTDLLVARNRRDAVEAARMCAAATDRLFRAGGSRAHAADSVLQRCWRDVSTAASHAALGAQGAAAEYATAVLGA</sequence>
<protein>
    <submittedName>
        <fullName evidence="5">Oxidoreductase</fullName>
    </submittedName>
</protein>
<evidence type="ECO:0000313" key="6">
    <source>
        <dbReference type="Proteomes" id="UP000053429"/>
    </source>
</evidence>